<feature type="transmembrane region" description="Helical" evidence="1">
    <location>
        <begin position="99"/>
        <end position="119"/>
    </location>
</feature>
<feature type="transmembrane region" description="Helical" evidence="1">
    <location>
        <begin position="48"/>
        <end position="66"/>
    </location>
</feature>
<protein>
    <submittedName>
        <fullName evidence="2">DUF4345 family protein</fullName>
    </submittedName>
</protein>
<organism evidence="2 3">
    <name type="scientific">SAR86 cluster bacterium</name>
    <dbReference type="NCBI Taxonomy" id="2030880"/>
    <lineage>
        <taxon>Bacteria</taxon>
        <taxon>Pseudomonadati</taxon>
        <taxon>Pseudomonadota</taxon>
        <taxon>Gammaproteobacteria</taxon>
        <taxon>SAR86 cluster</taxon>
    </lineage>
</organism>
<feature type="transmembrane region" description="Helical" evidence="1">
    <location>
        <begin position="7"/>
        <end position="28"/>
    </location>
</feature>
<name>A0A937HZW8_9GAMM</name>
<comment type="caution">
    <text evidence="2">The sequence shown here is derived from an EMBL/GenBank/DDBJ whole genome shotgun (WGS) entry which is preliminary data.</text>
</comment>
<keyword evidence="1" id="KW-1133">Transmembrane helix</keyword>
<dbReference type="Proteomes" id="UP000744438">
    <property type="component" value="Unassembled WGS sequence"/>
</dbReference>
<sequence>MLDKVFLFIFGVEWFGFGVLGLFFPEIISNMIGINETSNFFLSETRAWYSFFTILGLMSLISVYRVRLRKKVYLTFGILMGSFLIGRTLSFFLDNSFGTGTAIAFANEFIVFVISYWRYTKRDFIF</sequence>
<gene>
    <name evidence="2" type="ORF">ISQ63_01295</name>
</gene>
<keyword evidence="1" id="KW-0812">Transmembrane</keyword>
<dbReference type="EMBL" id="JADHQC010000003">
    <property type="protein sequence ID" value="MBL6811500.1"/>
    <property type="molecule type" value="Genomic_DNA"/>
</dbReference>
<evidence type="ECO:0000313" key="2">
    <source>
        <dbReference type="EMBL" id="MBL6811500.1"/>
    </source>
</evidence>
<keyword evidence="1" id="KW-0472">Membrane</keyword>
<reference evidence="2" key="1">
    <citation type="submission" date="2020-10" db="EMBL/GenBank/DDBJ databases">
        <title>Microbiome of the Black Sea water column analyzed by genome centric metagenomics.</title>
        <authorList>
            <person name="Cabello-Yeves P.J."/>
            <person name="Callieri C."/>
            <person name="Picazo A."/>
            <person name="Mehrshad M."/>
            <person name="Haro-Moreno J.M."/>
            <person name="Roda-Garcia J."/>
            <person name="Dzembekova N."/>
            <person name="Slabakova V."/>
            <person name="Slabakova N."/>
            <person name="Moncheva S."/>
            <person name="Rodriguez-Valera F."/>
        </authorList>
    </citation>
    <scope>NUCLEOTIDE SEQUENCE</scope>
    <source>
        <strain evidence="2">BS307-5m-G49</strain>
    </source>
</reference>
<feature type="transmembrane region" description="Helical" evidence="1">
    <location>
        <begin position="73"/>
        <end position="93"/>
    </location>
</feature>
<evidence type="ECO:0000313" key="3">
    <source>
        <dbReference type="Proteomes" id="UP000744438"/>
    </source>
</evidence>
<dbReference type="InterPro" id="IPR025597">
    <property type="entry name" value="DUF4345"/>
</dbReference>
<dbReference type="Pfam" id="PF14248">
    <property type="entry name" value="DUF4345"/>
    <property type="match status" value="1"/>
</dbReference>
<proteinExistence type="predicted"/>
<evidence type="ECO:0000256" key="1">
    <source>
        <dbReference type="SAM" id="Phobius"/>
    </source>
</evidence>
<accession>A0A937HZW8</accession>
<dbReference type="AlphaFoldDB" id="A0A937HZW8"/>